<evidence type="ECO:0000256" key="2">
    <source>
        <dbReference type="SAM" id="MobiDB-lite"/>
    </source>
</evidence>
<dbReference type="GO" id="GO:0008270">
    <property type="term" value="F:zinc ion binding"/>
    <property type="evidence" value="ECO:0007669"/>
    <property type="project" value="UniProtKB-KW"/>
</dbReference>
<sequence length="546" mass="61680">MHKDADVQDVIQRSICHPKNAESPMEEETSGTSMDINLAVAGMETHFSTSPTVDMLPLLEFQTPQGVRHSFSAGQESNSVGNVSSLSRLSRGGPTFAPNRTRIEKLPKMTRPRHHAPGLSAQQIQAPLLTTKTASGTSGRSSIKAQQSFLDSALSNAPQTKAEQQKELKRKSERESHSPGPEDLESLMLEMIQKAKDQVKREDKSAEQSRPEKNAVLMDMVTELFNKGPGSSHTGQRRSTKNSSHNDKKCPQPNCKFAVARVCDLRKHMKRHYRPYGCTYPKCHKRFGAKSDWKRHENSQHFQQEAFRCGQALQTGEICGVHLHREGAFRSHLEIQHKLPHEVVQARVEDSRIGKNCQGSFWCGLCKAVKQLEERRNAAWDERFDHIARHFERDKRSIDEWICAEENRPKKDLLEEKRKHEFFDDEDEREKAGDVDATGEDDDVLQPQPPPPHNMPGMSMPNHAACPPPPPADFGQPGKRKRSAEDDAFAPRPPKRKQTTFILNRYCCSCKNPCGAVDVACITCPHELCDNCGFQEEEAFMMDFFP</sequence>
<dbReference type="Proteomes" id="UP000676310">
    <property type="component" value="Unassembled WGS sequence"/>
</dbReference>
<dbReference type="Gene3D" id="3.30.160.60">
    <property type="entry name" value="Classic Zinc Finger"/>
    <property type="match status" value="1"/>
</dbReference>
<keyword evidence="1" id="KW-0863">Zinc-finger</keyword>
<dbReference type="AlphaFoldDB" id="A0A8J2I499"/>
<dbReference type="PANTHER" id="PTHR35391:SF7">
    <property type="entry name" value="C2H2-TYPE DOMAIN-CONTAINING PROTEIN"/>
    <property type="match status" value="1"/>
</dbReference>
<keyword evidence="1" id="KW-0479">Metal-binding</keyword>
<feature type="compositionally biased region" description="Basic and acidic residues" evidence="2">
    <location>
        <begin position="163"/>
        <end position="177"/>
    </location>
</feature>
<dbReference type="PANTHER" id="PTHR35391">
    <property type="entry name" value="C2H2-TYPE DOMAIN-CONTAINING PROTEIN-RELATED"/>
    <property type="match status" value="1"/>
</dbReference>
<dbReference type="SUPFAM" id="SSF57667">
    <property type="entry name" value="beta-beta-alpha zinc fingers"/>
    <property type="match status" value="1"/>
</dbReference>
<dbReference type="RefSeq" id="XP_043170992.1">
    <property type="nucleotide sequence ID" value="XM_043315057.1"/>
</dbReference>
<dbReference type="EMBL" id="CAJRGZ010000022">
    <property type="protein sequence ID" value="CAG5172145.1"/>
    <property type="molecule type" value="Genomic_DNA"/>
</dbReference>
<feature type="compositionally biased region" description="Polar residues" evidence="2">
    <location>
        <begin position="153"/>
        <end position="162"/>
    </location>
</feature>
<dbReference type="GeneID" id="67019428"/>
<keyword evidence="1" id="KW-0862">Zinc</keyword>
<feature type="compositionally biased region" description="Basic and acidic residues" evidence="2">
    <location>
        <begin position="193"/>
        <end position="213"/>
    </location>
</feature>
<dbReference type="PROSITE" id="PS00028">
    <property type="entry name" value="ZINC_FINGER_C2H2_1"/>
    <property type="match status" value="1"/>
</dbReference>
<feature type="region of interest" description="Disordered" evidence="2">
    <location>
        <begin position="72"/>
        <end position="99"/>
    </location>
</feature>
<protein>
    <recommendedName>
        <fullName evidence="3">C2H2-type domain-containing protein</fullName>
    </recommendedName>
</protein>
<feature type="region of interest" description="Disordered" evidence="2">
    <location>
        <begin position="153"/>
        <end position="251"/>
    </location>
</feature>
<evidence type="ECO:0000313" key="5">
    <source>
        <dbReference type="Proteomes" id="UP000676310"/>
    </source>
</evidence>
<accession>A0A8J2I499</accession>
<reference evidence="4" key="1">
    <citation type="submission" date="2021-05" db="EMBL/GenBank/DDBJ databases">
        <authorList>
            <person name="Stam R."/>
        </authorList>
    </citation>
    <scope>NUCLEOTIDE SEQUENCE</scope>
    <source>
        <strain evidence="4">CS162</strain>
    </source>
</reference>
<gene>
    <name evidence="4" type="ORF">ALTATR162_LOCUS7429</name>
</gene>
<dbReference type="OrthoDB" id="6077919at2759"/>
<evidence type="ECO:0000313" key="4">
    <source>
        <dbReference type="EMBL" id="CAG5172145.1"/>
    </source>
</evidence>
<dbReference type="InterPro" id="IPR036236">
    <property type="entry name" value="Znf_C2H2_sf"/>
</dbReference>
<dbReference type="SMART" id="SM00355">
    <property type="entry name" value="ZnF_C2H2"/>
    <property type="match status" value="3"/>
</dbReference>
<proteinExistence type="predicted"/>
<feature type="domain" description="C2H2-type" evidence="3">
    <location>
        <begin position="276"/>
        <end position="306"/>
    </location>
</feature>
<feature type="compositionally biased region" description="Polar residues" evidence="2">
    <location>
        <begin position="72"/>
        <end position="88"/>
    </location>
</feature>
<name>A0A8J2I499_9PLEO</name>
<evidence type="ECO:0000259" key="3">
    <source>
        <dbReference type="PROSITE" id="PS50157"/>
    </source>
</evidence>
<dbReference type="InterPro" id="IPR013087">
    <property type="entry name" value="Znf_C2H2_type"/>
</dbReference>
<organism evidence="4 5">
    <name type="scientific">Alternaria atra</name>
    <dbReference type="NCBI Taxonomy" id="119953"/>
    <lineage>
        <taxon>Eukaryota</taxon>
        <taxon>Fungi</taxon>
        <taxon>Dikarya</taxon>
        <taxon>Ascomycota</taxon>
        <taxon>Pezizomycotina</taxon>
        <taxon>Dothideomycetes</taxon>
        <taxon>Pleosporomycetidae</taxon>
        <taxon>Pleosporales</taxon>
        <taxon>Pleosporineae</taxon>
        <taxon>Pleosporaceae</taxon>
        <taxon>Alternaria</taxon>
        <taxon>Alternaria sect. Ulocladioides</taxon>
    </lineage>
</organism>
<dbReference type="PROSITE" id="PS50157">
    <property type="entry name" value="ZINC_FINGER_C2H2_2"/>
    <property type="match status" value="1"/>
</dbReference>
<keyword evidence="5" id="KW-1185">Reference proteome</keyword>
<evidence type="ECO:0000256" key="1">
    <source>
        <dbReference type="PROSITE-ProRule" id="PRU00042"/>
    </source>
</evidence>
<feature type="region of interest" description="Disordered" evidence="2">
    <location>
        <begin position="419"/>
        <end position="495"/>
    </location>
</feature>
<comment type="caution">
    <text evidence="4">The sequence shown here is derived from an EMBL/GenBank/DDBJ whole genome shotgun (WGS) entry which is preliminary data.</text>
</comment>